<feature type="transmembrane region" description="Helical" evidence="6">
    <location>
        <begin position="12"/>
        <end position="29"/>
    </location>
</feature>
<evidence type="ECO:0000313" key="8">
    <source>
        <dbReference type="Proteomes" id="UP000005580"/>
    </source>
</evidence>
<evidence type="ECO:0000256" key="5">
    <source>
        <dbReference type="ARBA" id="ARBA00023136"/>
    </source>
</evidence>
<feature type="transmembrane region" description="Helical" evidence="6">
    <location>
        <begin position="153"/>
        <end position="172"/>
    </location>
</feature>
<feature type="transmembrane region" description="Helical" evidence="6">
    <location>
        <begin position="49"/>
        <end position="66"/>
    </location>
</feature>
<accession>E7RPW1</accession>
<keyword evidence="2" id="KW-0813">Transport</keyword>
<dbReference type="GO" id="GO:0022857">
    <property type="term" value="F:transmembrane transporter activity"/>
    <property type="evidence" value="ECO:0007669"/>
    <property type="project" value="InterPro"/>
</dbReference>
<evidence type="ECO:0000256" key="3">
    <source>
        <dbReference type="ARBA" id="ARBA00022692"/>
    </source>
</evidence>
<keyword evidence="3 6" id="KW-0812">Transmembrane</keyword>
<keyword evidence="4 6" id="KW-1133">Transmembrane helix</keyword>
<feature type="transmembrane region" description="Helical" evidence="6">
    <location>
        <begin position="293"/>
        <end position="312"/>
    </location>
</feature>
<dbReference type="InterPro" id="IPR004752">
    <property type="entry name" value="AmpG_permease/AT-1"/>
</dbReference>
<proteinExistence type="predicted"/>
<feature type="transmembrane region" description="Helical" evidence="6">
    <location>
        <begin position="381"/>
        <end position="403"/>
    </location>
</feature>
<feature type="transmembrane region" description="Helical" evidence="6">
    <location>
        <begin position="229"/>
        <end position="250"/>
    </location>
</feature>
<dbReference type="GO" id="GO:0016020">
    <property type="term" value="C:membrane"/>
    <property type="evidence" value="ECO:0007669"/>
    <property type="project" value="UniProtKB-SubCell"/>
</dbReference>
<evidence type="ECO:0000256" key="6">
    <source>
        <dbReference type="SAM" id="Phobius"/>
    </source>
</evidence>
<feature type="transmembrane region" description="Helical" evidence="6">
    <location>
        <begin position="87"/>
        <end position="105"/>
    </location>
</feature>
<name>E7RPW1_9BACT</name>
<feature type="transmembrane region" description="Helical" evidence="6">
    <location>
        <begin position="178"/>
        <end position="196"/>
    </location>
</feature>
<sequence length="411" mass="44900">MNGLSKISVRSNGGEVLTLGTFFCLYVAQSVPSSFLSTALQVLMRENNFSLSTIGLLQMVKLPWILKFLWAPLIDRNCVTVAHYKRCIISSELAYAVILLVMGMFHIATDIYLIIALVILSLVASGTQDIATDALAVLSFTKRDKSMVNSMQSMGGFGGTLLGSGVLLIVLHRYGWSVVLPCLCIFVLLALIPLLFNKRLTIAEKTATERARAADFLWFFARRSIWRQVGFLLIYYAGLIGILSMLRPYLVDNGYTMRDIGIMSGILGTCMACVSSLGAGFIVRRIGIYRARILFAVLTLCTTVFFLAQSFLPVNTVLLCLGIVLLWGSYGFASVVVYVSSMNCVRSGREGTDFTVQIVLTHTSGMLMAAVAGALSDRIGYHGLFAAEVAIAALSLVYVLAMFKKTEAKNE</sequence>
<dbReference type="SUPFAM" id="SSF103473">
    <property type="entry name" value="MFS general substrate transporter"/>
    <property type="match status" value="1"/>
</dbReference>
<feature type="transmembrane region" description="Helical" evidence="6">
    <location>
        <begin position="111"/>
        <end position="141"/>
    </location>
</feature>
<dbReference type="InterPro" id="IPR036259">
    <property type="entry name" value="MFS_trans_sf"/>
</dbReference>
<evidence type="ECO:0000313" key="7">
    <source>
        <dbReference type="EMBL" id="EFZ37154.1"/>
    </source>
</evidence>
<dbReference type="STRING" id="28134.SAMN05444288_1660"/>
<gene>
    <name evidence="7" type="ORF">HMPREF0663_11212</name>
</gene>
<feature type="transmembrane region" description="Helical" evidence="6">
    <location>
        <begin position="262"/>
        <end position="281"/>
    </location>
</feature>
<evidence type="ECO:0000256" key="1">
    <source>
        <dbReference type="ARBA" id="ARBA00004141"/>
    </source>
</evidence>
<evidence type="ECO:0000256" key="2">
    <source>
        <dbReference type="ARBA" id="ARBA00022448"/>
    </source>
</evidence>
<dbReference type="InterPro" id="IPR011701">
    <property type="entry name" value="MFS"/>
</dbReference>
<evidence type="ECO:0000256" key="4">
    <source>
        <dbReference type="ARBA" id="ARBA00022989"/>
    </source>
</evidence>
<dbReference type="EMBL" id="AEPE02000004">
    <property type="protein sequence ID" value="EFZ37154.1"/>
    <property type="molecule type" value="Genomic_DNA"/>
</dbReference>
<feature type="transmembrane region" description="Helical" evidence="6">
    <location>
        <begin position="318"/>
        <end position="342"/>
    </location>
</feature>
<organism evidence="7 8">
    <name type="scientific">Hoylesella oralis ATCC 33269</name>
    <dbReference type="NCBI Taxonomy" id="873533"/>
    <lineage>
        <taxon>Bacteria</taxon>
        <taxon>Pseudomonadati</taxon>
        <taxon>Bacteroidota</taxon>
        <taxon>Bacteroidia</taxon>
        <taxon>Bacteroidales</taxon>
        <taxon>Prevotellaceae</taxon>
        <taxon>Hoylesella</taxon>
    </lineage>
</organism>
<dbReference type="Pfam" id="PF07690">
    <property type="entry name" value="MFS_1"/>
    <property type="match status" value="1"/>
</dbReference>
<feature type="transmembrane region" description="Helical" evidence="6">
    <location>
        <begin position="354"/>
        <end position="375"/>
    </location>
</feature>
<comment type="subcellular location">
    <subcellularLocation>
        <location evidence="1">Membrane</location>
        <topology evidence="1">Multi-pass membrane protein</topology>
    </subcellularLocation>
</comment>
<dbReference type="AlphaFoldDB" id="E7RPW1"/>
<dbReference type="CDD" id="cd17485">
    <property type="entry name" value="MFS_MFSD3"/>
    <property type="match status" value="1"/>
</dbReference>
<dbReference type="eggNOG" id="COG2814">
    <property type="taxonomic scope" value="Bacteria"/>
</dbReference>
<dbReference type="PANTHER" id="PTHR12778">
    <property type="entry name" value="SOLUTE CARRIER FAMILY 33 ACETYL-COA TRANSPORTER -RELATED"/>
    <property type="match status" value="1"/>
</dbReference>
<keyword evidence="5 6" id="KW-0472">Membrane</keyword>
<keyword evidence="8" id="KW-1185">Reference proteome</keyword>
<dbReference type="Gene3D" id="1.20.1250.20">
    <property type="entry name" value="MFS general substrate transporter like domains"/>
    <property type="match status" value="2"/>
</dbReference>
<dbReference type="RefSeq" id="WP_004368488.1">
    <property type="nucleotide sequence ID" value="NZ_GL833118.1"/>
</dbReference>
<dbReference type="Proteomes" id="UP000005580">
    <property type="component" value="Unassembled WGS sequence"/>
</dbReference>
<dbReference type="HOGENOM" id="CLU_029352_4_2_10"/>
<protein>
    <submittedName>
        <fullName evidence="7">Transporter, major facilitator family protein</fullName>
    </submittedName>
</protein>
<comment type="caution">
    <text evidence="7">The sequence shown here is derived from an EMBL/GenBank/DDBJ whole genome shotgun (WGS) entry which is preliminary data.</text>
</comment>
<dbReference type="PANTHER" id="PTHR12778:SF10">
    <property type="entry name" value="MAJOR FACILITATOR SUPERFAMILY DOMAIN-CONTAINING PROTEIN 3"/>
    <property type="match status" value="1"/>
</dbReference>
<reference evidence="7" key="1">
    <citation type="submission" date="2011-01" db="EMBL/GenBank/DDBJ databases">
        <authorList>
            <person name="Muzny D."/>
            <person name="Qin X."/>
            <person name="Buhay C."/>
            <person name="Dugan-Rocha S."/>
            <person name="Ding Y."/>
            <person name="Chen G."/>
            <person name="Hawes A."/>
            <person name="Holder M."/>
            <person name="Jhangiani S."/>
            <person name="Johnson A."/>
            <person name="Khan Z."/>
            <person name="Li Z."/>
            <person name="Liu W."/>
            <person name="Liu X."/>
            <person name="Perez L."/>
            <person name="Shen H."/>
            <person name="Wang Q."/>
            <person name="Watt J."/>
            <person name="Xi L."/>
            <person name="Xin Y."/>
            <person name="Zhou J."/>
            <person name="Deng J."/>
            <person name="Jiang H."/>
            <person name="Liu Y."/>
            <person name="Qu J."/>
            <person name="Song X.-Z."/>
            <person name="Zhang L."/>
            <person name="Villasana D."/>
            <person name="Johnson A."/>
            <person name="Liu J."/>
            <person name="Liyanage D."/>
            <person name="Lorensuhewa L."/>
            <person name="Robinson T."/>
            <person name="Song A."/>
            <person name="Song B.-B."/>
            <person name="Dinh H."/>
            <person name="Thornton R."/>
            <person name="Coyle M."/>
            <person name="Francisco L."/>
            <person name="Jackson L."/>
            <person name="Javaid M."/>
            <person name="Korchina V."/>
            <person name="Kovar C."/>
            <person name="Mata R."/>
            <person name="Mathew T."/>
            <person name="Ngo R."/>
            <person name="Nguyen L."/>
            <person name="Nguyen N."/>
            <person name="Okwuonu G."/>
            <person name="Ongeri F."/>
            <person name="Pham C."/>
            <person name="Simmons D."/>
            <person name="Wilczek-Boney K."/>
            <person name="Hale W."/>
            <person name="Jakkamsetti A."/>
            <person name="Pham P."/>
            <person name="Ruth R."/>
            <person name="San Lucas F."/>
            <person name="Warren J."/>
            <person name="Zhang J."/>
            <person name="Zhao Z."/>
            <person name="Zhou C."/>
            <person name="Zhu D."/>
            <person name="Lee S."/>
            <person name="Bess C."/>
            <person name="Blankenburg K."/>
            <person name="Forbes L."/>
            <person name="Fu Q."/>
            <person name="Gubbala S."/>
            <person name="Hirani K."/>
            <person name="Jayaseelan J.C."/>
            <person name="Lara F."/>
            <person name="Munidasa M."/>
            <person name="Palculict T."/>
            <person name="Patil S."/>
            <person name="Pu L.-L."/>
            <person name="Saada N."/>
            <person name="Tang L."/>
            <person name="Weissenberger G."/>
            <person name="Zhu Y."/>
            <person name="Hemphill L."/>
            <person name="Shang Y."/>
            <person name="Youmans B."/>
            <person name="Ayvaz T."/>
            <person name="Ross M."/>
            <person name="Santibanez J."/>
            <person name="Aqrawi P."/>
            <person name="Gross S."/>
            <person name="Joshi V."/>
            <person name="Fowler G."/>
            <person name="Nazareth L."/>
            <person name="Reid J."/>
            <person name="Worley K."/>
            <person name="Petrosino J."/>
            <person name="Highlander S."/>
            <person name="Gibbs R."/>
        </authorList>
    </citation>
    <scope>NUCLEOTIDE SEQUENCE [LARGE SCALE GENOMIC DNA]</scope>
    <source>
        <strain evidence="7">ATCC 33269</strain>
    </source>
</reference>